<keyword evidence="2" id="KW-1185">Reference proteome</keyword>
<accession>A0ABS1MS02</accession>
<comment type="caution">
    <text evidence="1">The sequence shown here is derived from an EMBL/GenBank/DDBJ whole genome shotgun (WGS) entry which is preliminary data.</text>
</comment>
<organism evidence="1 2">
    <name type="scientific">Streptomyces siderophoricus</name>
    <dbReference type="NCBI Taxonomy" id="2802281"/>
    <lineage>
        <taxon>Bacteria</taxon>
        <taxon>Bacillati</taxon>
        <taxon>Actinomycetota</taxon>
        <taxon>Actinomycetes</taxon>
        <taxon>Kitasatosporales</taxon>
        <taxon>Streptomycetaceae</taxon>
        <taxon>Streptomyces</taxon>
    </lineage>
</organism>
<dbReference type="InterPro" id="IPR015315">
    <property type="entry name" value="DUF1963"/>
</dbReference>
<dbReference type="Gene3D" id="2.30.320.10">
    <property type="entry name" value="YwqG-like"/>
    <property type="match status" value="1"/>
</dbReference>
<dbReference type="SUPFAM" id="SSF103032">
    <property type="entry name" value="Hypothetical protein YwqG"/>
    <property type="match status" value="1"/>
</dbReference>
<name>A0ABS1MS02_9ACTN</name>
<evidence type="ECO:0000313" key="2">
    <source>
        <dbReference type="Proteomes" id="UP000629371"/>
    </source>
</evidence>
<protein>
    <submittedName>
        <fullName evidence="1">DUF1963 domain-containing protein</fullName>
    </submittedName>
</protein>
<proteinExistence type="predicted"/>
<dbReference type="RefSeq" id="WP_201804055.1">
    <property type="nucleotide sequence ID" value="NZ_JAERRI010000007.1"/>
</dbReference>
<gene>
    <name evidence="1" type="ORF">JK360_14180</name>
</gene>
<dbReference type="InterPro" id="IPR035948">
    <property type="entry name" value="YwqG-like_sf"/>
</dbReference>
<dbReference type="Proteomes" id="UP000629371">
    <property type="component" value="Unassembled WGS sequence"/>
</dbReference>
<dbReference type="Pfam" id="PF09234">
    <property type="entry name" value="DUF1963"/>
    <property type="match status" value="1"/>
</dbReference>
<sequence length="214" mass="22455">MTTLLIDAGPTAPESLVTRTGGVPLAPAGTEWPCCASCGGPMQFLAQVILNNREAGAAEGKRGILALFACQNDPGMCNDWEPFSGGNRALLFPMADLDPLPRPEGAEQTLLVLGAVRAADLVQEPDDNYELAREAWAARSERLESSVLGQLGGDPAWIQGDETPSCPSCAGTMPFVVQLEEGPDHSTAMNFGGGGCAYAFACEPCGRALLLWQC</sequence>
<evidence type="ECO:0000313" key="1">
    <source>
        <dbReference type="EMBL" id="MBL1090532.1"/>
    </source>
</evidence>
<reference evidence="1 2" key="1">
    <citation type="submission" date="2021-01" db="EMBL/GenBank/DDBJ databases">
        <title>WGS of actinomycetes isolated from Thailand.</title>
        <authorList>
            <person name="Thawai C."/>
        </authorList>
    </citation>
    <scope>NUCLEOTIDE SEQUENCE [LARGE SCALE GENOMIC DNA]</scope>
    <source>
        <strain evidence="1 2">CH9-7</strain>
    </source>
</reference>
<dbReference type="EMBL" id="JAERRI010000007">
    <property type="protein sequence ID" value="MBL1090532.1"/>
    <property type="molecule type" value="Genomic_DNA"/>
</dbReference>